<dbReference type="AlphaFoldDB" id="A0A835HWK2"/>
<name>A0A835HWK2_9MAGN</name>
<sequence>MQDNWDRLLMTYGSGFLITCFISAVVSKFSTSEKALEVEEFFASRSHPAITRTLKQSLERVHINGKCIKSAQEEKSLADVVKELAYRNY</sequence>
<evidence type="ECO:0000259" key="2">
    <source>
        <dbReference type="Pfam" id="PF11838"/>
    </source>
</evidence>
<keyword evidence="1" id="KW-0812">Transmembrane</keyword>
<evidence type="ECO:0000256" key="1">
    <source>
        <dbReference type="SAM" id="Phobius"/>
    </source>
</evidence>
<keyword evidence="1" id="KW-1133">Transmembrane helix</keyword>
<evidence type="ECO:0000313" key="3">
    <source>
        <dbReference type="EMBL" id="KAF9606524.1"/>
    </source>
</evidence>
<comment type="caution">
    <text evidence="3">The sequence shown here is derived from an EMBL/GenBank/DDBJ whole genome shotgun (WGS) entry which is preliminary data.</text>
</comment>
<feature type="domain" description="ERAP1-like C-terminal" evidence="2">
    <location>
        <begin position="1"/>
        <end position="62"/>
    </location>
</feature>
<keyword evidence="4" id="KW-1185">Reference proteome</keyword>
<accession>A0A835HWK2</accession>
<dbReference type="InterPro" id="IPR024571">
    <property type="entry name" value="ERAP1-like_C_dom"/>
</dbReference>
<gene>
    <name evidence="3" type="ORF">IFM89_025897</name>
</gene>
<dbReference type="Pfam" id="PF11838">
    <property type="entry name" value="ERAP1_C"/>
    <property type="match status" value="1"/>
</dbReference>
<feature type="transmembrane region" description="Helical" evidence="1">
    <location>
        <begin position="12"/>
        <end position="29"/>
    </location>
</feature>
<dbReference type="OrthoDB" id="10031169at2759"/>
<organism evidence="3 4">
    <name type="scientific">Coptis chinensis</name>
    <dbReference type="NCBI Taxonomy" id="261450"/>
    <lineage>
        <taxon>Eukaryota</taxon>
        <taxon>Viridiplantae</taxon>
        <taxon>Streptophyta</taxon>
        <taxon>Embryophyta</taxon>
        <taxon>Tracheophyta</taxon>
        <taxon>Spermatophyta</taxon>
        <taxon>Magnoliopsida</taxon>
        <taxon>Ranunculales</taxon>
        <taxon>Ranunculaceae</taxon>
        <taxon>Coptidoideae</taxon>
        <taxon>Coptis</taxon>
    </lineage>
</organism>
<dbReference type="Gene3D" id="1.25.50.20">
    <property type="match status" value="1"/>
</dbReference>
<keyword evidence="1" id="KW-0472">Membrane</keyword>
<proteinExistence type="predicted"/>
<protein>
    <recommendedName>
        <fullName evidence="2">ERAP1-like C-terminal domain-containing protein</fullName>
    </recommendedName>
</protein>
<reference evidence="3 4" key="1">
    <citation type="submission" date="2020-10" db="EMBL/GenBank/DDBJ databases">
        <title>The Coptis chinensis genome and diversification of protoberbering-type alkaloids.</title>
        <authorList>
            <person name="Wang B."/>
            <person name="Shu S."/>
            <person name="Song C."/>
            <person name="Liu Y."/>
        </authorList>
    </citation>
    <scope>NUCLEOTIDE SEQUENCE [LARGE SCALE GENOMIC DNA]</scope>
    <source>
        <strain evidence="3">HL-2020</strain>
        <tissue evidence="3">Leaf</tissue>
    </source>
</reference>
<dbReference type="Proteomes" id="UP000631114">
    <property type="component" value="Unassembled WGS sequence"/>
</dbReference>
<evidence type="ECO:0000313" key="4">
    <source>
        <dbReference type="Proteomes" id="UP000631114"/>
    </source>
</evidence>
<dbReference type="EMBL" id="JADFTS010000005">
    <property type="protein sequence ID" value="KAF9606524.1"/>
    <property type="molecule type" value="Genomic_DNA"/>
</dbReference>